<gene>
    <name evidence="3" type="ORF">CURHAP_LOCUS24544</name>
</gene>
<protein>
    <submittedName>
        <fullName evidence="3">Uncharacterized protein</fullName>
    </submittedName>
</protein>
<name>A0A6J5UIT7_PRUAR</name>
<sequence length="248" mass="27154">MMSNCYFWFSQHQHQHQHQHQQTWTVDERPASQPGPAAEQLQPAGTLAAVNESTTFPCKIPKAMSVLLKFLPHQIWSYAPAPASPPSLALEQRMHMIDHLGSSVGINNNRLVFSNENHTAGYGHRKLLQSTGDADDDGGGDMNRIGAACSKDDIVILQGQTAPLPNGIPAYTVEILNACVSGCRISNIHVSCGWFSSVRLVNPKVFRRNDFDDCLVNDGEALGPGETLSFQYANSFRYPLSVSSVVCC</sequence>
<dbReference type="PANTHER" id="PTHR33184:SF61">
    <property type="entry name" value="TPD1 PROTEIN HOMOLOG 1"/>
    <property type="match status" value="1"/>
</dbReference>
<reference evidence="3 4" key="1">
    <citation type="submission" date="2020-05" db="EMBL/GenBank/DDBJ databases">
        <authorList>
            <person name="Campoy J."/>
            <person name="Schneeberger K."/>
            <person name="Spophaly S."/>
        </authorList>
    </citation>
    <scope>NUCLEOTIDE SEQUENCE [LARGE SCALE GENOMIC DNA]</scope>
    <source>
        <strain evidence="3">PruArmRojPasFocal</strain>
    </source>
</reference>
<accession>A0A6J5UIT7</accession>
<organism evidence="3 4">
    <name type="scientific">Prunus armeniaca</name>
    <name type="common">Apricot</name>
    <name type="synonym">Armeniaca vulgaris</name>
    <dbReference type="NCBI Taxonomy" id="36596"/>
    <lineage>
        <taxon>Eukaryota</taxon>
        <taxon>Viridiplantae</taxon>
        <taxon>Streptophyta</taxon>
        <taxon>Embryophyta</taxon>
        <taxon>Tracheophyta</taxon>
        <taxon>Spermatophyta</taxon>
        <taxon>Magnoliopsida</taxon>
        <taxon>eudicotyledons</taxon>
        <taxon>Gunneridae</taxon>
        <taxon>Pentapetalae</taxon>
        <taxon>rosids</taxon>
        <taxon>fabids</taxon>
        <taxon>Rosales</taxon>
        <taxon>Rosaceae</taxon>
        <taxon>Amygdaloideae</taxon>
        <taxon>Amygdaleae</taxon>
        <taxon>Prunus</taxon>
    </lineage>
</organism>
<dbReference type="PANTHER" id="PTHR33184">
    <property type="entry name" value="PROTEIN TAPETUM DETERMINANT 1-LIKE-RELATED"/>
    <property type="match status" value="1"/>
</dbReference>
<dbReference type="Pfam" id="PF24068">
    <property type="entry name" value="TPD1_C"/>
    <property type="match status" value="1"/>
</dbReference>
<dbReference type="Proteomes" id="UP000507222">
    <property type="component" value="Unassembled WGS sequence"/>
</dbReference>
<dbReference type="InterPro" id="IPR040361">
    <property type="entry name" value="TPD1"/>
</dbReference>
<evidence type="ECO:0000313" key="4">
    <source>
        <dbReference type="Proteomes" id="UP000507222"/>
    </source>
</evidence>
<keyword evidence="1" id="KW-0732">Signal</keyword>
<dbReference type="GO" id="GO:0001709">
    <property type="term" value="P:cell fate determination"/>
    <property type="evidence" value="ECO:0007669"/>
    <property type="project" value="TreeGrafter"/>
</dbReference>
<proteinExistence type="predicted"/>
<evidence type="ECO:0000313" key="3">
    <source>
        <dbReference type="EMBL" id="CAB4275617.1"/>
    </source>
</evidence>
<evidence type="ECO:0000256" key="1">
    <source>
        <dbReference type="ARBA" id="ARBA00022729"/>
    </source>
</evidence>
<evidence type="ECO:0000256" key="2">
    <source>
        <dbReference type="SAM" id="MobiDB-lite"/>
    </source>
</evidence>
<feature type="region of interest" description="Disordered" evidence="2">
    <location>
        <begin position="19"/>
        <end position="42"/>
    </location>
</feature>
<dbReference type="AlphaFoldDB" id="A0A6J5UIT7"/>
<dbReference type="EMBL" id="CAEKDK010000004">
    <property type="protein sequence ID" value="CAB4275617.1"/>
    <property type="molecule type" value="Genomic_DNA"/>
</dbReference>